<dbReference type="AlphaFoldDB" id="W7M6B7"/>
<proteinExistence type="predicted"/>
<feature type="region of interest" description="Disordered" evidence="2">
    <location>
        <begin position="875"/>
        <end position="895"/>
    </location>
</feature>
<dbReference type="PRINTS" id="PR01217">
    <property type="entry name" value="PRICHEXTENSN"/>
</dbReference>
<dbReference type="VEuPathDB" id="FungiDB:FVEG_15979"/>
<organism evidence="3 4">
    <name type="scientific">Gibberella moniliformis (strain M3125 / FGSC 7600)</name>
    <name type="common">Maize ear and stalk rot fungus</name>
    <name type="synonym">Fusarium verticillioides</name>
    <dbReference type="NCBI Taxonomy" id="334819"/>
    <lineage>
        <taxon>Eukaryota</taxon>
        <taxon>Fungi</taxon>
        <taxon>Dikarya</taxon>
        <taxon>Ascomycota</taxon>
        <taxon>Pezizomycotina</taxon>
        <taxon>Sordariomycetes</taxon>
        <taxon>Hypocreomycetidae</taxon>
        <taxon>Hypocreales</taxon>
        <taxon>Nectriaceae</taxon>
        <taxon>Fusarium</taxon>
        <taxon>Fusarium fujikuroi species complex</taxon>
    </lineage>
</organism>
<feature type="compositionally biased region" description="Polar residues" evidence="2">
    <location>
        <begin position="163"/>
        <end position="173"/>
    </location>
</feature>
<dbReference type="PANTHER" id="PTHR13037">
    <property type="entry name" value="FORMIN"/>
    <property type="match status" value="1"/>
</dbReference>
<feature type="compositionally biased region" description="Polar residues" evidence="2">
    <location>
        <begin position="81"/>
        <end position="102"/>
    </location>
</feature>
<evidence type="ECO:0000313" key="4">
    <source>
        <dbReference type="Proteomes" id="UP000009096"/>
    </source>
</evidence>
<feature type="compositionally biased region" description="Basic and acidic residues" evidence="2">
    <location>
        <begin position="438"/>
        <end position="455"/>
    </location>
</feature>
<dbReference type="PANTHER" id="PTHR13037:SF24">
    <property type="entry name" value="POLYCOMB PROTEIN PCL-RELATED"/>
    <property type="match status" value="1"/>
</dbReference>
<feature type="compositionally biased region" description="Basic residues" evidence="2">
    <location>
        <begin position="880"/>
        <end position="895"/>
    </location>
</feature>
<keyword evidence="1" id="KW-0945">Host-virus interaction</keyword>
<gene>
    <name evidence="3" type="ORF">FVEG_15979</name>
</gene>
<feature type="compositionally biased region" description="Pro residues" evidence="2">
    <location>
        <begin position="212"/>
        <end position="313"/>
    </location>
</feature>
<protein>
    <submittedName>
        <fullName evidence="3">Uncharacterized protein</fullName>
    </submittedName>
</protein>
<evidence type="ECO:0000313" key="3">
    <source>
        <dbReference type="EMBL" id="EWG46551.1"/>
    </source>
</evidence>
<dbReference type="Proteomes" id="UP000009096">
    <property type="component" value="Chromosome 7"/>
</dbReference>
<sequence length="923" mass="103673">MSPEEETFKLARQIHNYSQSPEAKNANLVTKEDKNLIAELKPFEKEKTRNERAWLAHWNKSAATFQKDLARWRLSAHKHVSQTQTSSHAEGSSSQHPQNQGLSAPGPSAPKPLLEIDTPSAEQAVEGQGGIVQQGLNLLNRTLGRSPHSEGTMLHENLERTDQNPGIPSSNASAFPEENRQEASVQMTAPTQSQQQAAKQSPRLNQNILGNPPVPPPPPPPVPPIPSLSNPTPPPPVPPLSNPASPPPVLPLSNPAPPPPVLPLSNPAPPPPVLPLSNPAPPPPVLPLSNPAPPPPVLPLSNPAPPPPVPPSGNSPVPSEENRQDQDPSNISQQAEEHNTVQPQEPLVQESRQEILNQLPSVQGPLQNSPQTHEPLQVPEPEQDELRQRQREELQESQWQEQVRKIREQEAAAKRFAESRLEEIRQEELNRLQNESDSYDRRHLLDPPPQDEPRNPDILAQSGPSTQESSVDPLSVLSQGPSQSQQIDLKPEHILLILQGLTSRLEAAVFKGGQDVDAVLADYKRFRHNRQGYTAIAGGDSLIWPQCEELLKKARSDYRWIRHQQSLTSRRMGNPDEDDDDDDDDDVDDEDDNDDGDDGDDNANRRQDKGKGIDRDDNHMDNYYCHNPSAFDPSKWENNYKIGKGESMRRPLCLRRAGNDKEPIPSFTKSNWLWHEILDVDQQGSENKVWALFRGVTARNSYIFAYPGSSGARVRILPKAVFPEVESKFTLRNPINKYRITYGTLNIIYQRDIVAHNPLEIAYQVGLQTRKDGDMLFMWPDSIDGEQRELWYTKSTVYKACNKTRVDSWMEVSAERPIGNIAFPLEIPNIIDTRKCRERTASAEANQEGPEQLCHIKPFGKEALSYKEAIYQQNALNKKPSNKKPSSHKKDCHHKKHFYRHKKATHKEAINKESMCYHKKATN</sequence>
<keyword evidence="4" id="KW-1185">Reference proteome</keyword>
<evidence type="ECO:0000256" key="2">
    <source>
        <dbReference type="SAM" id="MobiDB-lite"/>
    </source>
</evidence>
<feature type="compositionally biased region" description="Acidic residues" evidence="2">
    <location>
        <begin position="575"/>
        <end position="601"/>
    </location>
</feature>
<feature type="compositionally biased region" description="Polar residues" evidence="2">
    <location>
        <begin position="182"/>
        <end position="209"/>
    </location>
</feature>
<feature type="region of interest" description="Disordered" evidence="2">
    <location>
        <begin position="76"/>
        <end position="114"/>
    </location>
</feature>
<evidence type="ECO:0000256" key="1">
    <source>
        <dbReference type="ARBA" id="ARBA00022581"/>
    </source>
</evidence>
<feature type="compositionally biased region" description="Basic and acidic residues" evidence="2">
    <location>
        <begin position="602"/>
        <end position="619"/>
    </location>
</feature>
<feature type="compositionally biased region" description="Polar residues" evidence="2">
    <location>
        <begin position="462"/>
        <end position="485"/>
    </location>
</feature>
<feature type="region of interest" description="Disordered" evidence="2">
    <location>
        <begin position="567"/>
        <end position="619"/>
    </location>
</feature>
<accession>W7M6B7</accession>
<feature type="region of interest" description="Disordered" evidence="2">
    <location>
        <begin position="431"/>
        <end position="485"/>
    </location>
</feature>
<dbReference type="KEGG" id="fvr:FVEG_15979"/>
<reference evidence="3 4" key="1">
    <citation type="journal article" date="2010" name="Nature">
        <title>Comparative genomics reveals mobile pathogenicity chromosomes in Fusarium.</title>
        <authorList>
            <person name="Ma L.J."/>
            <person name="van der Does H.C."/>
            <person name="Borkovich K.A."/>
            <person name="Coleman J.J."/>
            <person name="Daboussi M.J."/>
            <person name="Di Pietro A."/>
            <person name="Dufresne M."/>
            <person name="Freitag M."/>
            <person name="Grabherr M."/>
            <person name="Henrissat B."/>
            <person name="Houterman P.M."/>
            <person name="Kang S."/>
            <person name="Shim W.B."/>
            <person name="Woloshuk C."/>
            <person name="Xie X."/>
            <person name="Xu J.R."/>
            <person name="Antoniw J."/>
            <person name="Baker S.E."/>
            <person name="Bluhm B.H."/>
            <person name="Breakspear A."/>
            <person name="Brown D.W."/>
            <person name="Butchko R.A."/>
            <person name="Chapman S."/>
            <person name="Coulson R."/>
            <person name="Coutinho P.M."/>
            <person name="Danchin E.G."/>
            <person name="Diener A."/>
            <person name="Gale L.R."/>
            <person name="Gardiner D.M."/>
            <person name="Goff S."/>
            <person name="Hammond-Kosack K.E."/>
            <person name="Hilburn K."/>
            <person name="Hua-Van A."/>
            <person name="Jonkers W."/>
            <person name="Kazan K."/>
            <person name="Kodira C.D."/>
            <person name="Koehrsen M."/>
            <person name="Kumar L."/>
            <person name="Lee Y.H."/>
            <person name="Li L."/>
            <person name="Manners J.M."/>
            <person name="Miranda-Saavedra D."/>
            <person name="Mukherjee M."/>
            <person name="Park G."/>
            <person name="Park J."/>
            <person name="Park S.Y."/>
            <person name="Proctor R.H."/>
            <person name="Regev A."/>
            <person name="Ruiz-Roldan M.C."/>
            <person name="Sain D."/>
            <person name="Sakthikumar S."/>
            <person name="Sykes S."/>
            <person name="Schwartz D.C."/>
            <person name="Turgeon B.G."/>
            <person name="Wapinski I."/>
            <person name="Yoder O."/>
            <person name="Young S."/>
            <person name="Zeng Q."/>
            <person name="Zhou S."/>
            <person name="Galagan J."/>
            <person name="Cuomo C.A."/>
            <person name="Kistler H.C."/>
            <person name="Rep M."/>
        </authorList>
    </citation>
    <scope>NUCLEOTIDE SEQUENCE [LARGE SCALE GENOMIC DNA]</scope>
    <source>
        <strain evidence="4">M3125 / FGSC 7600</strain>
    </source>
</reference>
<name>W7M6B7_GIBM7</name>
<dbReference type="EMBL" id="CM000584">
    <property type="protein sequence ID" value="EWG46551.1"/>
    <property type="molecule type" value="Genomic_DNA"/>
</dbReference>
<dbReference type="EMBL" id="DS022249">
    <property type="protein sequence ID" value="EWG46551.1"/>
    <property type="molecule type" value="Genomic_DNA"/>
</dbReference>
<feature type="compositionally biased region" description="Basic and acidic residues" evidence="2">
    <location>
        <begin position="384"/>
        <end position="394"/>
    </location>
</feature>
<dbReference type="GeneID" id="30072855"/>
<feature type="compositionally biased region" description="Polar residues" evidence="2">
    <location>
        <begin position="354"/>
        <end position="374"/>
    </location>
</feature>
<dbReference type="RefSeq" id="XP_018752742.1">
    <property type="nucleotide sequence ID" value="XM_018905207.1"/>
</dbReference>
<feature type="region of interest" description="Disordered" evidence="2">
    <location>
        <begin position="157"/>
        <end position="404"/>
    </location>
</feature>